<keyword evidence="3 8" id="KW-1003">Cell membrane</keyword>
<dbReference type="PIRSF" id="PIRSF006351">
    <property type="entry name" value="PTS_EIIC-Cellobiose"/>
    <property type="match status" value="1"/>
</dbReference>
<sequence>MDKVMNFLEEKMAPIAYKLDSNRYLTAIKSGFFAAMSILIIGSVFLLLANLPINGYADFMANIFGDNWSEFFMVPYNMTMNIMTPFVIVGIAKSLSSHYKVDDVAGIVLSLVAFLILTPSLVTPEGATGIPASNLSASGLFVGMITAILATEIMRAVIQRGWVIRMPESVPSNVARSFSSLIPGLFVILSFNIIRMLFTLTPFETAHNFIFEVLQTPLLALGGSLPAMIIVLLFEAILWSFGIHGSQIVSGVMSPIWLSLTAGNAEAFAAGQALPNIINSQFYDNFIKLGGAGSTLGLALCALFFAKSKQFKTLGKLAIGPGLFNINEPLVFGIPIVLNPIMLIPFIINPIIMAVVAYVAMSTGLVNVANGVNIPWTTPPIFSGFLVSGWTGALLQVFQIGLGGLVYYPFFKMVDQKAYMVEQGKSEEEILAEQTSDTNAPTGTPTA</sequence>
<dbReference type="GO" id="GO:0005886">
    <property type="term" value="C:plasma membrane"/>
    <property type="evidence" value="ECO:0007669"/>
    <property type="project" value="UniProtKB-SubCell"/>
</dbReference>
<reference evidence="11 12" key="1">
    <citation type="submission" date="2016-10" db="EMBL/GenBank/DDBJ databases">
        <authorList>
            <person name="de Groot N.N."/>
        </authorList>
    </citation>
    <scope>NUCLEOTIDE SEQUENCE [LARGE SCALE GENOMIC DNA]</scope>
    <source>
        <strain evidence="11 12">DSM 20581</strain>
    </source>
</reference>
<proteinExistence type="predicted"/>
<feature type="transmembrane region" description="Helical" evidence="9">
    <location>
        <begin position="286"/>
        <end position="306"/>
    </location>
</feature>
<keyword evidence="6 9" id="KW-1133">Transmembrane helix</keyword>
<feature type="transmembrane region" description="Helical" evidence="9">
    <location>
        <begin position="135"/>
        <end position="158"/>
    </location>
</feature>
<name>A0A1I5USC6_9LACT</name>
<evidence type="ECO:0000313" key="12">
    <source>
        <dbReference type="Proteomes" id="UP000199136"/>
    </source>
</evidence>
<dbReference type="GO" id="GO:1901264">
    <property type="term" value="P:carbohydrate derivative transport"/>
    <property type="evidence" value="ECO:0007669"/>
    <property type="project" value="TreeGrafter"/>
</dbReference>
<keyword evidence="5 9" id="KW-0812">Transmembrane</keyword>
<comment type="function">
    <text evidence="8">The phosphoenolpyruvate-dependent sugar phosphotransferase system (PTS), a major carbohydrate active -transport system, catalyzes the phosphorylation of incoming sugar substrates concomitant with their translocation across the cell membrane.</text>
</comment>
<keyword evidence="2 8" id="KW-0813">Transport</keyword>
<keyword evidence="4 8" id="KW-0762">Sugar transport</keyword>
<dbReference type="NCBIfam" id="TIGR00410">
    <property type="entry name" value="lacE"/>
    <property type="match status" value="1"/>
</dbReference>
<dbReference type="InterPro" id="IPR004501">
    <property type="entry name" value="PTS_EIIC_3"/>
</dbReference>
<evidence type="ECO:0000256" key="2">
    <source>
        <dbReference type="ARBA" id="ARBA00022448"/>
    </source>
</evidence>
<keyword evidence="7 8" id="KW-0472">Membrane</keyword>
<evidence type="ECO:0000256" key="1">
    <source>
        <dbReference type="ARBA" id="ARBA00004651"/>
    </source>
</evidence>
<evidence type="ECO:0000256" key="8">
    <source>
        <dbReference type="PIRNR" id="PIRNR006351"/>
    </source>
</evidence>
<dbReference type="OrthoDB" id="1550290at2"/>
<evidence type="ECO:0000256" key="6">
    <source>
        <dbReference type="ARBA" id="ARBA00022989"/>
    </source>
</evidence>
<dbReference type="Proteomes" id="UP000199136">
    <property type="component" value="Unassembled WGS sequence"/>
</dbReference>
<evidence type="ECO:0000313" key="11">
    <source>
        <dbReference type="EMBL" id="SFP98204.1"/>
    </source>
</evidence>
<gene>
    <name evidence="11" type="ORF">SAMN04488506_0166</name>
</gene>
<feature type="transmembrane region" description="Helical" evidence="9">
    <location>
        <begin position="381"/>
        <end position="410"/>
    </location>
</feature>
<evidence type="ECO:0000256" key="5">
    <source>
        <dbReference type="ARBA" id="ARBA00022692"/>
    </source>
</evidence>
<dbReference type="GO" id="GO:0008982">
    <property type="term" value="F:protein-N(PI)-phosphohistidine-sugar phosphotransferase activity"/>
    <property type="evidence" value="ECO:0007669"/>
    <property type="project" value="UniProtKB-UniRule"/>
</dbReference>
<keyword evidence="12" id="KW-1185">Reference proteome</keyword>
<organism evidence="11 12">
    <name type="scientific">Desemzia incerta</name>
    <dbReference type="NCBI Taxonomy" id="82801"/>
    <lineage>
        <taxon>Bacteria</taxon>
        <taxon>Bacillati</taxon>
        <taxon>Bacillota</taxon>
        <taxon>Bacilli</taxon>
        <taxon>Lactobacillales</taxon>
        <taxon>Carnobacteriaceae</taxon>
        <taxon>Desemzia</taxon>
    </lineage>
</organism>
<evidence type="ECO:0000256" key="7">
    <source>
        <dbReference type="ARBA" id="ARBA00023136"/>
    </source>
</evidence>
<evidence type="ECO:0000256" key="3">
    <source>
        <dbReference type="ARBA" id="ARBA00022475"/>
    </source>
</evidence>
<dbReference type="InterPro" id="IPR003352">
    <property type="entry name" value="PTS_EIIC"/>
</dbReference>
<feature type="domain" description="PTS EIIC type-3" evidence="10">
    <location>
        <begin position="8"/>
        <end position="410"/>
    </location>
</feature>
<evidence type="ECO:0000256" key="4">
    <source>
        <dbReference type="ARBA" id="ARBA00022597"/>
    </source>
</evidence>
<accession>A0A1I5USC6</accession>
<dbReference type="GO" id="GO:0009401">
    <property type="term" value="P:phosphoenolpyruvate-dependent sugar phosphotransferase system"/>
    <property type="evidence" value="ECO:0007669"/>
    <property type="project" value="InterPro"/>
</dbReference>
<dbReference type="EMBL" id="FOXW01000001">
    <property type="protein sequence ID" value="SFP98204.1"/>
    <property type="molecule type" value="Genomic_DNA"/>
</dbReference>
<dbReference type="PANTHER" id="PTHR33989:SF11">
    <property type="entry name" value="LICHENAN PERMEASE IIC COMPONENT"/>
    <property type="match status" value="1"/>
</dbReference>
<dbReference type="AlphaFoldDB" id="A0A1I5USC6"/>
<dbReference type="PROSITE" id="PS51105">
    <property type="entry name" value="PTS_EIIC_TYPE_3"/>
    <property type="match status" value="1"/>
</dbReference>
<feature type="transmembrane region" description="Helical" evidence="9">
    <location>
        <begin position="73"/>
        <end position="92"/>
    </location>
</feature>
<dbReference type="PANTHER" id="PTHR33989">
    <property type="match status" value="1"/>
</dbReference>
<feature type="transmembrane region" description="Helical" evidence="9">
    <location>
        <begin position="104"/>
        <end position="123"/>
    </location>
</feature>
<dbReference type="Pfam" id="PF02378">
    <property type="entry name" value="PTS_EIIC"/>
    <property type="match status" value="1"/>
</dbReference>
<protein>
    <recommendedName>
        <fullName evidence="8">Permease IIC component</fullName>
    </recommendedName>
</protein>
<comment type="subcellular location">
    <subcellularLocation>
        <location evidence="1">Cell membrane</location>
        <topology evidence="1">Multi-pass membrane protein</topology>
    </subcellularLocation>
</comment>
<dbReference type="RefSeq" id="WP_092479224.1">
    <property type="nucleotide sequence ID" value="NZ_FOXW01000001.1"/>
</dbReference>
<feature type="transmembrane region" description="Helical" evidence="9">
    <location>
        <begin position="178"/>
        <end position="198"/>
    </location>
</feature>
<dbReference type="NCBIfam" id="TIGR00359">
    <property type="entry name" value="cello_pts_IIC"/>
    <property type="match status" value="1"/>
</dbReference>
<dbReference type="InterPro" id="IPR004796">
    <property type="entry name" value="PTS_IIC_cello"/>
</dbReference>
<dbReference type="InterPro" id="IPR051088">
    <property type="entry name" value="PTS_Sugar-EIIC/EIIB"/>
</dbReference>
<evidence type="ECO:0000256" key="9">
    <source>
        <dbReference type="SAM" id="Phobius"/>
    </source>
</evidence>
<feature type="transmembrane region" description="Helical" evidence="9">
    <location>
        <begin position="32"/>
        <end position="53"/>
    </location>
</feature>
<evidence type="ECO:0000259" key="10">
    <source>
        <dbReference type="PROSITE" id="PS51105"/>
    </source>
</evidence>
<dbReference type="STRING" id="82801.SAMN04488506_0166"/>
<feature type="transmembrane region" description="Helical" evidence="9">
    <location>
        <begin position="218"/>
        <end position="243"/>
    </location>
</feature>